<dbReference type="PIRSF" id="PIRSF005919">
    <property type="entry name" value="UCP005919"/>
    <property type="match status" value="1"/>
</dbReference>
<dbReference type="AlphaFoldDB" id="E3GW00"/>
<dbReference type="InterPro" id="IPR019218">
    <property type="entry name" value="DUF2119"/>
</dbReference>
<reference evidence="1 2" key="1">
    <citation type="journal article" date="2010" name="Stand. Genomic Sci.">
        <title>Complete genome sequence of Methanothermus fervidus type strain (V24S).</title>
        <authorList>
            <person name="Anderson I."/>
            <person name="Djao O.D."/>
            <person name="Misra M."/>
            <person name="Chertkov O."/>
            <person name="Nolan M."/>
            <person name="Lucas S."/>
            <person name="Lapidus A."/>
            <person name="Del Rio T.G."/>
            <person name="Tice H."/>
            <person name="Cheng J.F."/>
            <person name="Tapia R."/>
            <person name="Han C."/>
            <person name="Goodwin L."/>
            <person name="Pitluck S."/>
            <person name="Liolios K."/>
            <person name="Ivanova N."/>
            <person name="Mavromatis K."/>
            <person name="Mikhailova N."/>
            <person name="Pati A."/>
            <person name="Brambilla E."/>
            <person name="Chen A."/>
            <person name="Palaniappan K."/>
            <person name="Land M."/>
            <person name="Hauser L."/>
            <person name="Chang Y.J."/>
            <person name="Jeffries C.D."/>
            <person name="Sikorski J."/>
            <person name="Spring S."/>
            <person name="Rohde M."/>
            <person name="Eichinger K."/>
            <person name="Huber H."/>
            <person name="Wirth R."/>
            <person name="Goker M."/>
            <person name="Detter J.C."/>
            <person name="Woyke T."/>
            <person name="Bristow J."/>
            <person name="Eisen J.A."/>
            <person name="Markowitz V."/>
            <person name="Hugenholtz P."/>
            <person name="Klenk H.P."/>
            <person name="Kyrpides N.C."/>
        </authorList>
    </citation>
    <scope>NUCLEOTIDE SEQUENCE [LARGE SCALE GENOMIC DNA]</scope>
    <source>
        <strain evidence="2">ATCC 43054 / DSM 2088 / JCM 10308 / V24 S</strain>
    </source>
</reference>
<evidence type="ECO:0008006" key="3">
    <source>
        <dbReference type="Google" id="ProtNLM"/>
    </source>
</evidence>
<dbReference type="Pfam" id="PF09892">
    <property type="entry name" value="DUF2119"/>
    <property type="match status" value="1"/>
</dbReference>
<name>E3GW00_METFV</name>
<organism evidence="1 2">
    <name type="scientific">Methanothermus fervidus (strain ATCC 43054 / DSM 2088 / JCM 10308 / V24 S)</name>
    <dbReference type="NCBI Taxonomy" id="523846"/>
    <lineage>
        <taxon>Archaea</taxon>
        <taxon>Methanobacteriati</taxon>
        <taxon>Methanobacteriota</taxon>
        <taxon>Methanomada group</taxon>
        <taxon>Methanobacteria</taxon>
        <taxon>Methanobacteriales</taxon>
        <taxon>Methanothermaceae</taxon>
        <taxon>Methanothermus</taxon>
    </lineage>
</organism>
<dbReference type="HOGENOM" id="CLU_087505_0_0_2"/>
<evidence type="ECO:0000313" key="2">
    <source>
        <dbReference type="Proteomes" id="UP000002315"/>
    </source>
</evidence>
<proteinExistence type="predicted"/>
<sequence>MIQKSSKPVRLFVGGLHGEESEVTIHALRKITPNIVEDGKVIIYNGDKSRYISTLCEEYYQTPIGKYLIHLILKYKPRIYVEAHCYNPKNYKKLVDPERRWKYGVPPLIELEDGILIGSVSPHIRTKYFKKKDVCITLEMPCSCEQLSKYVKILKYIVTSKNRKDLENKMYKEYPKQVEIAREYAREFFGNYPPF</sequence>
<dbReference type="Proteomes" id="UP000002315">
    <property type="component" value="Chromosome"/>
</dbReference>
<accession>E3GW00</accession>
<dbReference type="STRING" id="523846.Mfer_0969"/>
<evidence type="ECO:0000313" key="1">
    <source>
        <dbReference type="EMBL" id="ADP77765.1"/>
    </source>
</evidence>
<protein>
    <recommendedName>
        <fullName evidence="3">DUF2119 domain-containing protein</fullName>
    </recommendedName>
</protein>
<dbReference type="EMBL" id="CP002278">
    <property type="protein sequence ID" value="ADP77765.1"/>
    <property type="molecule type" value="Genomic_DNA"/>
</dbReference>
<keyword evidence="2" id="KW-1185">Reference proteome</keyword>
<gene>
    <name evidence="1" type="ordered locus">Mfer_0969</name>
</gene>
<dbReference type="KEGG" id="mfv:Mfer_0969"/>